<organism evidence="1 2">
    <name type="scientific">Leptospira ognonensis</name>
    <dbReference type="NCBI Taxonomy" id="2484945"/>
    <lineage>
        <taxon>Bacteria</taxon>
        <taxon>Pseudomonadati</taxon>
        <taxon>Spirochaetota</taxon>
        <taxon>Spirochaetia</taxon>
        <taxon>Leptospirales</taxon>
        <taxon>Leptospiraceae</taxon>
        <taxon>Leptospira</taxon>
    </lineage>
</organism>
<gene>
    <name evidence="1" type="ORF">EHQ58_03225</name>
</gene>
<evidence type="ECO:0000313" key="1">
    <source>
        <dbReference type="EMBL" id="TGL62331.1"/>
    </source>
</evidence>
<evidence type="ECO:0000313" key="2">
    <source>
        <dbReference type="Proteomes" id="UP000297693"/>
    </source>
</evidence>
<dbReference type="Proteomes" id="UP000297693">
    <property type="component" value="Unassembled WGS sequence"/>
</dbReference>
<sequence length="166" mass="19254">MDNDPNLTIGLESVYFFKGQKFSGILKAIHPNGIVRLTNFKDGLEHGRTFDTFPNGNLAAEYFYDQGKYVGIHRAWYESGKARFRYEYNDAGQAHGDHWEWHDEGNVYRYTRYDQGITVGTKIWRKDGKIYANYTYTPERLYGVVGSKLCFKLKGDETNKKTVINP</sequence>
<name>A0A4V3JRZ2_9LEPT</name>
<protein>
    <submittedName>
        <fullName evidence="1">Membrane-binding protein</fullName>
    </submittedName>
</protein>
<proteinExistence type="predicted"/>
<keyword evidence="2" id="KW-1185">Reference proteome</keyword>
<dbReference type="Gene3D" id="3.90.930.1">
    <property type="match status" value="1"/>
</dbReference>
<dbReference type="OrthoDB" id="336989at2"/>
<dbReference type="EMBL" id="RQGD01000010">
    <property type="protein sequence ID" value="TGL62331.1"/>
    <property type="molecule type" value="Genomic_DNA"/>
</dbReference>
<accession>A0A4V3JRZ2</accession>
<reference evidence="1" key="1">
    <citation type="journal article" date="2019" name="PLoS Negl. Trop. Dis.">
        <title>Revisiting the worldwide diversity of Leptospira species in the environment.</title>
        <authorList>
            <person name="Vincent A.T."/>
            <person name="Schiettekatte O."/>
            <person name="Bourhy P."/>
            <person name="Veyrier F.J."/>
            <person name="Picardeau M."/>
        </authorList>
    </citation>
    <scope>NUCLEOTIDE SEQUENCE [LARGE SCALE GENOMIC DNA]</scope>
    <source>
        <strain evidence="1">201702476</strain>
    </source>
</reference>
<dbReference type="AlphaFoldDB" id="A0A4V3JRZ2"/>
<comment type="caution">
    <text evidence="1">The sequence shown here is derived from an EMBL/GenBank/DDBJ whole genome shotgun (WGS) entry which is preliminary data.</text>
</comment>
<dbReference type="SUPFAM" id="SSF82185">
    <property type="entry name" value="Histone H3 K4-specific methyltransferase SET7/9 N-terminal domain"/>
    <property type="match status" value="1"/>
</dbReference>